<feature type="region of interest" description="Disordered" evidence="1">
    <location>
        <begin position="86"/>
        <end position="110"/>
    </location>
</feature>
<evidence type="ECO:0000313" key="4">
    <source>
        <dbReference type="Proteomes" id="UP000663864"/>
    </source>
</evidence>
<accession>A0A814Y9F0</accession>
<dbReference type="EMBL" id="CAJNOT010001615">
    <property type="protein sequence ID" value="CAF1226019.1"/>
    <property type="molecule type" value="Genomic_DNA"/>
</dbReference>
<dbReference type="Proteomes" id="UP000663836">
    <property type="component" value="Unassembled WGS sequence"/>
</dbReference>
<comment type="caution">
    <text evidence="2">The sequence shown here is derived from an EMBL/GenBank/DDBJ whole genome shotgun (WGS) entry which is preliminary data.</text>
</comment>
<protein>
    <submittedName>
        <fullName evidence="2">Uncharacterized protein</fullName>
    </submittedName>
</protein>
<reference evidence="2" key="1">
    <citation type="submission" date="2021-02" db="EMBL/GenBank/DDBJ databases">
        <authorList>
            <person name="Nowell W R."/>
        </authorList>
    </citation>
    <scope>NUCLEOTIDE SEQUENCE</scope>
</reference>
<feature type="compositionally biased region" description="Low complexity" evidence="1">
    <location>
        <begin position="94"/>
        <end position="107"/>
    </location>
</feature>
<dbReference type="EMBL" id="CAJOBD010001264">
    <property type="protein sequence ID" value="CAF3780515.1"/>
    <property type="molecule type" value="Genomic_DNA"/>
</dbReference>
<gene>
    <name evidence="3" type="ORF">JBS370_LOCUS14201</name>
    <name evidence="2" type="ORF">ZHD862_LOCUS24116</name>
</gene>
<dbReference type="AlphaFoldDB" id="A0A814Y9F0"/>
<organism evidence="2 4">
    <name type="scientific">Rotaria sordida</name>
    <dbReference type="NCBI Taxonomy" id="392033"/>
    <lineage>
        <taxon>Eukaryota</taxon>
        <taxon>Metazoa</taxon>
        <taxon>Spiralia</taxon>
        <taxon>Gnathifera</taxon>
        <taxon>Rotifera</taxon>
        <taxon>Eurotatoria</taxon>
        <taxon>Bdelloidea</taxon>
        <taxon>Philodinida</taxon>
        <taxon>Philodinidae</taxon>
        <taxon>Rotaria</taxon>
    </lineage>
</organism>
<dbReference type="Proteomes" id="UP000663864">
    <property type="component" value="Unassembled WGS sequence"/>
</dbReference>
<evidence type="ECO:0000313" key="2">
    <source>
        <dbReference type="EMBL" id="CAF1226019.1"/>
    </source>
</evidence>
<sequence length="356" mass="40687">MSASSSSTNDNRALHVYRLPVYQKHTRGYDNHISIPYVRSPSPDSKIYISRRRQSTPSTSTVRIVEVKSPQPTAYIKRYYPHTRTTRTIRERSPLSTESESASSVSSPLPPVSLVKRRQQEPRVVRIATSSTNTSSNNDLIVPVAKKNRRTLADAPVAIVSETPLVHRGTSPRKQWKKREKNIPLDLERDVYISDEDYYEEAFPDGTYKPKSYKFCKWCHGKCARRCPHCNFCEWYYSCPCCCWLTCLLLSSGLLIGICILLGFLPETNPSRRPVNTKEVNTTINAIQQNLPCDPITTFNASSTLIRCIDTTPVYIYTVVAQSYSRAFRLDITNFKKLLNVLCLLLFVLTQNRFNK</sequence>
<proteinExistence type="predicted"/>
<evidence type="ECO:0000313" key="3">
    <source>
        <dbReference type="EMBL" id="CAF3780515.1"/>
    </source>
</evidence>
<name>A0A814Y9F0_9BILA</name>
<evidence type="ECO:0000256" key="1">
    <source>
        <dbReference type="SAM" id="MobiDB-lite"/>
    </source>
</evidence>